<proteinExistence type="predicted"/>
<gene>
    <name evidence="1" type="ORF">DSM3645_02818</name>
</gene>
<dbReference type="EMBL" id="AANZ01000014">
    <property type="protein sequence ID" value="EAQ79373.1"/>
    <property type="molecule type" value="Genomic_DNA"/>
</dbReference>
<comment type="caution">
    <text evidence="1">The sequence shown here is derived from an EMBL/GenBank/DDBJ whole genome shotgun (WGS) entry which is preliminary data.</text>
</comment>
<dbReference type="AlphaFoldDB" id="A3ZVM7"/>
<accession>A3ZVM7</accession>
<organism evidence="1 2">
    <name type="scientific">Blastopirellula marina DSM 3645</name>
    <dbReference type="NCBI Taxonomy" id="314230"/>
    <lineage>
        <taxon>Bacteria</taxon>
        <taxon>Pseudomonadati</taxon>
        <taxon>Planctomycetota</taxon>
        <taxon>Planctomycetia</taxon>
        <taxon>Pirellulales</taxon>
        <taxon>Pirellulaceae</taxon>
        <taxon>Blastopirellula</taxon>
    </lineage>
</organism>
<evidence type="ECO:0000313" key="2">
    <source>
        <dbReference type="Proteomes" id="UP000004358"/>
    </source>
</evidence>
<evidence type="ECO:0000313" key="1">
    <source>
        <dbReference type="EMBL" id="EAQ79373.1"/>
    </source>
</evidence>
<protein>
    <submittedName>
        <fullName evidence="1">Uncharacterized protein</fullName>
    </submittedName>
</protein>
<dbReference type="HOGENOM" id="CLU_3266483_0_0_0"/>
<sequence length="41" mass="4373">MATRPRFTSSRRRAISSFQAAWTSAAGSSGPWSTEGSAKLL</sequence>
<dbReference type="Proteomes" id="UP000004358">
    <property type="component" value="Unassembled WGS sequence"/>
</dbReference>
<reference evidence="1 2" key="1">
    <citation type="submission" date="2006-02" db="EMBL/GenBank/DDBJ databases">
        <authorList>
            <person name="Amann R."/>
            <person name="Ferriera S."/>
            <person name="Johnson J."/>
            <person name="Kravitz S."/>
            <person name="Halpern A."/>
            <person name="Remington K."/>
            <person name="Beeson K."/>
            <person name="Tran B."/>
            <person name="Rogers Y.-H."/>
            <person name="Friedman R."/>
            <person name="Venter J.C."/>
        </authorList>
    </citation>
    <scope>NUCLEOTIDE SEQUENCE [LARGE SCALE GENOMIC DNA]</scope>
    <source>
        <strain evidence="1 2">DSM 3645</strain>
    </source>
</reference>
<name>A3ZVM7_9BACT</name>